<protein>
    <recommendedName>
        <fullName evidence="3">Secreted protein</fullName>
    </recommendedName>
</protein>
<accession>A0ABV2ZSQ8</accession>
<dbReference type="InterPro" id="IPR006311">
    <property type="entry name" value="TAT_signal"/>
</dbReference>
<reference evidence="1 2" key="1">
    <citation type="submission" date="2024-06" db="EMBL/GenBank/DDBJ databases">
        <title>The Natural Products Discovery Center: Release of the First 8490 Sequenced Strains for Exploring Actinobacteria Biosynthetic Diversity.</title>
        <authorList>
            <person name="Kalkreuter E."/>
            <person name="Kautsar S.A."/>
            <person name="Yang D."/>
            <person name="Bader C.D."/>
            <person name="Teijaro C.N."/>
            <person name="Fluegel L."/>
            <person name="Davis C.M."/>
            <person name="Simpson J.R."/>
            <person name="Lauterbach L."/>
            <person name="Steele A.D."/>
            <person name="Gui C."/>
            <person name="Meng S."/>
            <person name="Li G."/>
            <person name="Viehrig K."/>
            <person name="Ye F."/>
            <person name="Su P."/>
            <person name="Kiefer A.F."/>
            <person name="Nichols A."/>
            <person name="Cepeda A.J."/>
            <person name="Yan W."/>
            <person name="Fan B."/>
            <person name="Jiang Y."/>
            <person name="Adhikari A."/>
            <person name="Zheng C.-J."/>
            <person name="Schuster L."/>
            <person name="Cowan T.M."/>
            <person name="Smanski M.J."/>
            <person name="Chevrette M.G."/>
            <person name="De Carvalho L.P.S."/>
            <person name="Shen B."/>
        </authorList>
    </citation>
    <scope>NUCLEOTIDE SEQUENCE [LARGE SCALE GENOMIC DNA]</scope>
    <source>
        <strain evidence="1 2">NPDC033843</strain>
    </source>
</reference>
<dbReference type="PROSITE" id="PS51318">
    <property type="entry name" value="TAT"/>
    <property type="match status" value="1"/>
</dbReference>
<gene>
    <name evidence="1" type="ORF">AB0E89_34480</name>
</gene>
<organism evidence="1 2">
    <name type="scientific">Streptomyces sp. 900129855</name>
    <dbReference type="NCBI Taxonomy" id="3155129"/>
    <lineage>
        <taxon>Bacteria</taxon>
        <taxon>Bacillati</taxon>
        <taxon>Actinomycetota</taxon>
        <taxon>Actinomycetes</taxon>
        <taxon>Kitasatosporales</taxon>
        <taxon>Streptomycetaceae</taxon>
        <taxon>Streptomyces</taxon>
    </lineage>
</organism>
<proteinExistence type="predicted"/>
<dbReference type="EMBL" id="JBEZVE010000021">
    <property type="protein sequence ID" value="MEU3785587.1"/>
    <property type="molecule type" value="Genomic_DNA"/>
</dbReference>
<evidence type="ECO:0008006" key="3">
    <source>
        <dbReference type="Google" id="ProtNLM"/>
    </source>
</evidence>
<keyword evidence="2" id="KW-1185">Reference proteome</keyword>
<comment type="caution">
    <text evidence="1">The sequence shown here is derived from an EMBL/GenBank/DDBJ whole genome shotgun (WGS) entry which is preliminary data.</text>
</comment>
<evidence type="ECO:0000313" key="1">
    <source>
        <dbReference type="EMBL" id="MEU3785587.1"/>
    </source>
</evidence>
<name>A0ABV2ZSQ8_9ACTN</name>
<dbReference type="RefSeq" id="WP_334577755.1">
    <property type="nucleotide sequence ID" value="NZ_JBEZVE010000021.1"/>
</dbReference>
<sequence>MSTRRKVTGTVLGAAVAGVLIGSAALVPFTGDAHADAAGRGGDVVLGASKDAIPSRTASDWVSYGDQAAVVHVAAEHEGVADSEETAAGEGYLSRTIDLQVKERVWSRSGATALPDSLSIIADGWEFKEGDSKLRVSSQDASRMEVGHDYLVSFAHFSDGEWSTLGTGAILPYDGNEVGQGEYEGTTVTASAYRSTMASRLVSGVAEPLTYQAAGKTAAGVKTLLTSATPDATAAQNYALDAVARARLVAKAAAAAAAATDTFCRVAAPLATDAGSKYSPGELSDIVGDLAGMTETPADATILRAYAAQLRSGDTSTWTASTIRRTAATRIGRACTIDVGDLLPNDTGDTE</sequence>
<evidence type="ECO:0000313" key="2">
    <source>
        <dbReference type="Proteomes" id="UP001550739"/>
    </source>
</evidence>
<dbReference type="Proteomes" id="UP001550739">
    <property type="component" value="Unassembled WGS sequence"/>
</dbReference>